<organism evidence="1 2">
    <name type="scientific">Panagrellus redivivus</name>
    <name type="common">Microworm</name>
    <dbReference type="NCBI Taxonomy" id="6233"/>
    <lineage>
        <taxon>Eukaryota</taxon>
        <taxon>Metazoa</taxon>
        <taxon>Ecdysozoa</taxon>
        <taxon>Nematoda</taxon>
        <taxon>Chromadorea</taxon>
        <taxon>Rhabditida</taxon>
        <taxon>Tylenchina</taxon>
        <taxon>Panagrolaimomorpha</taxon>
        <taxon>Panagrolaimoidea</taxon>
        <taxon>Panagrolaimidae</taxon>
        <taxon>Panagrellus</taxon>
    </lineage>
</organism>
<accession>A0A7E4ZW06</accession>
<dbReference type="AlphaFoldDB" id="A0A7E4ZW06"/>
<sequence length="66" mass="7474">MTVLGHTKEGHAYCRGSVAPPKILRRPFRPPCPHSRQNAAVVFCISHQHGQGRCNHCRRCPLCSRR</sequence>
<dbReference type="Proteomes" id="UP000492821">
    <property type="component" value="Unassembled WGS sequence"/>
</dbReference>
<keyword evidence="1" id="KW-1185">Reference proteome</keyword>
<reference evidence="1" key="1">
    <citation type="journal article" date="2013" name="Genetics">
        <title>The draft genome and transcriptome of Panagrellus redivivus are shaped by the harsh demands of a free-living lifestyle.</title>
        <authorList>
            <person name="Srinivasan J."/>
            <person name="Dillman A.R."/>
            <person name="Macchietto M.G."/>
            <person name="Heikkinen L."/>
            <person name="Lakso M."/>
            <person name="Fracchia K.M."/>
            <person name="Antoshechkin I."/>
            <person name="Mortazavi A."/>
            <person name="Wong G."/>
            <person name="Sternberg P.W."/>
        </authorList>
    </citation>
    <scope>NUCLEOTIDE SEQUENCE [LARGE SCALE GENOMIC DNA]</scope>
    <source>
        <strain evidence="1">MT8872</strain>
    </source>
</reference>
<name>A0A7E4ZW06_PANRE</name>
<dbReference type="WBParaSite" id="Pan_g20684.t1">
    <property type="protein sequence ID" value="Pan_g20684.t1"/>
    <property type="gene ID" value="Pan_g20684"/>
</dbReference>
<protein>
    <submittedName>
        <fullName evidence="2">Uncharacterized protein</fullName>
    </submittedName>
</protein>
<reference evidence="2" key="2">
    <citation type="submission" date="2020-10" db="UniProtKB">
        <authorList>
            <consortium name="WormBaseParasite"/>
        </authorList>
    </citation>
    <scope>IDENTIFICATION</scope>
</reference>
<proteinExistence type="predicted"/>
<evidence type="ECO:0000313" key="1">
    <source>
        <dbReference type="Proteomes" id="UP000492821"/>
    </source>
</evidence>
<evidence type="ECO:0000313" key="2">
    <source>
        <dbReference type="WBParaSite" id="Pan_g20684.t1"/>
    </source>
</evidence>